<evidence type="ECO:0000313" key="2">
    <source>
        <dbReference type="Proteomes" id="UP000271889"/>
    </source>
</evidence>
<protein>
    <submittedName>
        <fullName evidence="1">Uncharacterized protein</fullName>
    </submittedName>
</protein>
<proteinExistence type="predicted"/>
<keyword evidence="2" id="KW-1185">Reference proteome</keyword>
<name>A0A3P7MEM9_CYLGO</name>
<sequence length="95" mass="11036">MARSEIDLREGKRIFTKRCPHMGSCTGTKCALINESTLTETATRKSISRQNGVLGIMWWVRLRLFLSKFWIFILSRLCHPTKFRNIRSVSLCAME</sequence>
<evidence type="ECO:0000313" key="1">
    <source>
        <dbReference type="EMBL" id="VDN21973.1"/>
    </source>
</evidence>
<reference evidence="1 2" key="1">
    <citation type="submission" date="2018-11" db="EMBL/GenBank/DDBJ databases">
        <authorList>
            <consortium name="Pathogen Informatics"/>
        </authorList>
    </citation>
    <scope>NUCLEOTIDE SEQUENCE [LARGE SCALE GENOMIC DNA]</scope>
</reference>
<dbReference type="AlphaFoldDB" id="A0A3P7MEM9"/>
<dbReference type="EMBL" id="UYRV01106098">
    <property type="protein sequence ID" value="VDN21973.1"/>
    <property type="molecule type" value="Genomic_DNA"/>
</dbReference>
<dbReference type="Proteomes" id="UP000271889">
    <property type="component" value="Unassembled WGS sequence"/>
</dbReference>
<accession>A0A3P7MEM9</accession>
<organism evidence="1 2">
    <name type="scientific">Cylicostephanus goldi</name>
    <name type="common">Nematode worm</name>
    <dbReference type="NCBI Taxonomy" id="71465"/>
    <lineage>
        <taxon>Eukaryota</taxon>
        <taxon>Metazoa</taxon>
        <taxon>Ecdysozoa</taxon>
        <taxon>Nematoda</taxon>
        <taxon>Chromadorea</taxon>
        <taxon>Rhabditida</taxon>
        <taxon>Rhabditina</taxon>
        <taxon>Rhabditomorpha</taxon>
        <taxon>Strongyloidea</taxon>
        <taxon>Strongylidae</taxon>
        <taxon>Cylicostephanus</taxon>
    </lineage>
</organism>
<gene>
    <name evidence="1" type="ORF">CGOC_LOCUS9174</name>
</gene>